<dbReference type="EMBL" id="BPFB01000004">
    <property type="protein sequence ID" value="GIU42746.1"/>
    <property type="molecule type" value="Genomic_DNA"/>
</dbReference>
<dbReference type="InterPro" id="IPR011009">
    <property type="entry name" value="Kinase-like_dom_sf"/>
</dbReference>
<dbReference type="InterPro" id="IPR002575">
    <property type="entry name" value="Aminoglycoside_PTrfase"/>
</dbReference>
<comment type="caution">
    <text evidence="2">The sequence shown here is derived from an EMBL/GenBank/DDBJ whole genome shotgun (WGS) entry which is preliminary data.</text>
</comment>
<dbReference type="Gene3D" id="3.90.1200.10">
    <property type="match status" value="1"/>
</dbReference>
<dbReference type="InterPro" id="IPR052077">
    <property type="entry name" value="CcrZ_PhaseVar_Mediator"/>
</dbReference>
<gene>
    <name evidence="2" type="ORF">TUM4630_04410</name>
</gene>
<evidence type="ECO:0000313" key="2">
    <source>
        <dbReference type="EMBL" id="GIU42746.1"/>
    </source>
</evidence>
<sequence length="344" mass="38921">MTMASRLVHPLLQQLPAELHAALVAKGCNLAQAVHIERLSHGLSNQNYRIATREREFALRINSDASNTLCSRHSEVQLWRSAAQASIAPQLYYVSDDYRYYLSEFILNTVDWGQLMSINHCEPQPVNPVCQTAHQSLLSLLQGLKALPVPDNAISVAQQWHEYFDKLSLLSGQIEGSLGQRPAWLTRFELLKRHEPRVQQLLDILAGCMVAPQFSHRDLNPYNLLLSGDRLWCIDYEYACSSHPLVDLASVLATHKLSGWQRQWLIAHYLQDHSKLNGAAFNAVPAAIELYWYFALCWALLMQGESLVNEVKVAFTADVKVPNLTADYLEYFDQFLQCIAAKGC</sequence>
<organism evidence="2 3">
    <name type="scientific">Shewanella algidipiscicola</name>
    <dbReference type="NCBI Taxonomy" id="614070"/>
    <lineage>
        <taxon>Bacteria</taxon>
        <taxon>Pseudomonadati</taxon>
        <taxon>Pseudomonadota</taxon>
        <taxon>Gammaproteobacteria</taxon>
        <taxon>Alteromonadales</taxon>
        <taxon>Shewanellaceae</taxon>
        <taxon>Shewanella</taxon>
    </lineage>
</organism>
<dbReference type="Proteomes" id="UP000761574">
    <property type="component" value="Unassembled WGS sequence"/>
</dbReference>
<keyword evidence="3" id="KW-1185">Reference proteome</keyword>
<reference evidence="2 3" key="1">
    <citation type="submission" date="2021-05" db="EMBL/GenBank/DDBJ databases">
        <title>Molecular characterization for Shewanella algae harboring chromosomal blaOXA-55-like strains isolated from clinical and environment sample.</title>
        <authorList>
            <person name="Ohama Y."/>
            <person name="Aoki K."/>
            <person name="Harada S."/>
            <person name="Moriya K."/>
            <person name="Ishii Y."/>
            <person name="Tateda K."/>
        </authorList>
    </citation>
    <scope>NUCLEOTIDE SEQUENCE [LARGE SCALE GENOMIC DNA]</scope>
    <source>
        <strain evidence="2 3">LMG 23746</strain>
    </source>
</reference>
<evidence type="ECO:0000259" key="1">
    <source>
        <dbReference type="Pfam" id="PF01636"/>
    </source>
</evidence>
<dbReference type="SUPFAM" id="SSF56112">
    <property type="entry name" value="Protein kinase-like (PK-like)"/>
    <property type="match status" value="1"/>
</dbReference>
<dbReference type="Gene3D" id="3.30.200.20">
    <property type="entry name" value="Phosphorylase Kinase, domain 1"/>
    <property type="match status" value="1"/>
</dbReference>
<proteinExistence type="predicted"/>
<dbReference type="PANTHER" id="PTHR40086:SF1">
    <property type="entry name" value="CELL CYCLE REGULATOR CCRZ"/>
    <property type="match status" value="1"/>
</dbReference>
<name>A0ABQ4P6I7_9GAMM</name>
<feature type="domain" description="Aminoglycoside phosphotransferase" evidence="1">
    <location>
        <begin position="35"/>
        <end position="272"/>
    </location>
</feature>
<dbReference type="PANTHER" id="PTHR40086">
    <property type="entry name" value="PHOSPHOTRANSFERASE YTMP-RELATED"/>
    <property type="match status" value="1"/>
</dbReference>
<evidence type="ECO:0000313" key="3">
    <source>
        <dbReference type="Proteomes" id="UP000761574"/>
    </source>
</evidence>
<accession>A0ABQ4P6I7</accession>
<protein>
    <recommendedName>
        <fullName evidence="1">Aminoglycoside phosphotransferase domain-containing protein</fullName>
    </recommendedName>
</protein>
<dbReference type="Pfam" id="PF01636">
    <property type="entry name" value="APH"/>
    <property type="match status" value="1"/>
</dbReference>